<gene>
    <name evidence="1" type="ORF">BN381_50183</name>
</gene>
<dbReference type="Proteomes" id="UP000018291">
    <property type="component" value="Unassembled WGS sequence"/>
</dbReference>
<evidence type="ECO:0000313" key="1">
    <source>
        <dbReference type="EMBL" id="CCM65041.1"/>
    </source>
</evidence>
<protein>
    <submittedName>
        <fullName evidence="1">Uncharacterized protein</fullName>
    </submittedName>
</protein>
<reference evidence="1 2" key="1">
    <citation type="journal article" date="2013" name="ISME J.">
        <title>Metabolic model for the filamentous 'Candidatus Microthrix parvicella' based on genomic and metagenomic analyses.</title>
        <authorList>
            <person name="Jon McIlroy S."/>
            <person name="Kristiansen R."/>
            <person name="Albertsen M."/>
            <person name="Michael Karst S."/>
            <person name="Rossetti S."/>
            <person name="Lund Nielsen J."/>
            <person name="Tandoi V."/>
            <person name="James Seviour R."/>
            <person name="Nielsen P.H."/>
        </authorList>
    </citation>
    <scope>NUCLEOTIDE SEQUENCE [LARGE SCALE GENOMIC DNA]</scope>
    <source>
        <strain evidence="1 2">RN1</strain>
    </source>
</reference>
<organism evidence="1 2">
    <name type="scientific">Candidatus Neomicrothrix parvicella RN1</name>
    <dbReference type="NCBI Taxonomy" id="1229780"/>
    <lineage>
        <taxon>Bacteria</taxon>
        <taxon>Bacillati</taxon>
        <taxon>Actinomycetota</taxon>
        <taxon>Acidimicrobiia</taxon>
        <taxon>Acidimicrobiales</taxon>
        <taxon>Microthrixaceae</taxon>
        <taxon>Candidatus Neomicrothrix</taxon>
    </lineage>
</organism>
<sequence>MAAVGAGGVPFAVRGSLDPEALLLPAVVFAALCRIRDYAEQWCGCVGGRGVWVVVFGIILGF</sequence>
<name>R4Z659_9ACTN</name>
<proteinExistence type="predicted"/>
<comment type="caution">
    <text evidence="1">The sequence shown here is derived from an EMBL/GenBank/DDBJ whole genome shotgun (WGS) entry which is preliminary data.</text>
</comment>
<dbReference type="HOGENOM" id="CLU_2895640_0_0_11"/>
<accession>R4Z659</accession>
<dbReference type="AlphaFoldDB" id="R4Z659"/>
<keyword evidence="2" id="KW-1185">Reference proteome</keyword>
<dbReference type="EMBL" id="CANL01000045">
    <property type="protein sequence ID" value="CCM65041.1"/>
    <property type="molecule type" value="Genomic_DNA"/>
</dbReference>
<evidence type="ECO:0000313" key="2">
    <source>
        <dbReference type="Proteomes" id="UP000018291"/>
    </source>
</evidence>